<sequence>MNELEAAKAKAAMTYNAAADYFDHPVSSFWHGFGRQTIERIGLRPGEQVLDVCSGSGRASWTRWPGGGGRSG</sequence>
<reference evidence="1 2" key="1">
    <citation type="submission" date="2020-02" db="EMBL/GenBank/DDBJ databases">
        <authorList>
            <person name="Hogendoorn C."/>
        </authorList>
    </citation>
    <scope>NUCLEOTIDE SEQUENCE [LARGE SCALE GENOMIC DNA]</scope>
    <source>
        <strain evidence="1">METHB21</strain>
    </source>
</reference>
<dbReference type="InterPro" id="IPR029063">
    <property type="entry name" value="SAM-dependent_MTases_sf"/>
</dbReference>
<evidence type="ECO:0000313" key="1">
    <source>
        <dbReference type="EMBL" id="CAA9892582.1"/>
    </source>
</evidence>
<organism evidence="1 2">
    <name type="scientific">Candidatus Methylobacter favarea</name>
    <dbReference type="NCBI Taxonomy" id="2707345"/>
    <lineage>
        <taxon>Bacteria</taxon>
        <taxon>Pseudomonadati</taxon>
        <taxon>Pseudomonadota</taxon>
        <taxon>Gammaproteobacteria</taxon>
        <taxon>Methylococcales</taxon>
        <taxon>Methylococcaceae</taxon>
        <taxon>Methylobacter</taxon>
    </lineage>
</organism>
<dbReference type="Gene3D" id="3.40.50.150">
    <property type="entry name" value="Vaccinia Virus protein VP39"/>
    <property type="match status" value="1"/>
</dbReference>
<dbReference type="AlphaFoldDB" id="A0A8S0XL61"/>
<accession>A0A8S0XL61</accession>
<name>A0A8S0XL61_9GAMM</name>
<gene>
    <name evidence="1" type="ORF">METHB2_740005</name>
</gene>
<dbReference type="SUPFAM" id="SSF53335">
    <property type="entry name" value="S-adenosyl-L-methionine-dependent methyltransferases"/>
    <property type="match status" value="1"/>
</dbReference>
<evidence type="ECO:0000313" key="2">
    <source>
        <dbReference type="Proteomes" id="UP000494216"/>
    </source>
</evidence>
<protein>
    <submittedName>
        <fullName evidence="1">Uncharacterized protein</fullName>
    </submittedName>
</protein>
<keyword evidence="2" id="KW-1185">Reference proteome</keyword>
<dbReference type="RefSeq" id="WP_246247092.1">
    <property type="nucleotide sequence ID" value="NZ_CADCXN010000107.1"/>
</dbReference>
<comment type="caution">
    <text evidence="1">The sequence shown here is derived from an EMBL/GenBank/DDBJ whole genome shotgun (WGS) entry which is preliminary data.</text>
</comment>
<proteinExistence type="predicted"/>
<dbReference type="EMBL" id="CADCXN010000107">
    <property type="protein sequence ID" value="CAA9892582.1"/>
    <property type="molecule type" value="Genomic_DNA"/>
</dbReference>
<dbReference type="Proteomes" id="UP000494216">
    <property type="component" value="Unassembled WGS sequence"/>
</dbReference>